<evidence type="ECO:0000313" key="2">
    <source>
        <dbReference type="EMBL" id="AMS05110.1"/>
    </source>
</evidence>
<dbReference type="Pfam" id="PF13452">
    <property type="entry name" value="FAS1_DH_region"/>
    <property type="match status" value="1"/>
</dbReference>
<dbReference type="GeneID" id="88085150"/>
<dbReference type="InterPro" id="IPR016709">
    <property type="entry name" value="HadA-like"/>
</dbReference>
<evidence type="ECO:0000313" key="3">
    <source>
        <dbReference type="EMBL" id="AOZ46590.1"/>
    </source>
</evidence>
<sequence>MSPTPQQTPGLSPEHVGRRYPATEPYIVSAAKIAEFATALADDSAAYRGPDPVAPPTFAMVIAAQAWSRLFDDPDLALRLDHTIHTDQAFEWVRPLRAGDAVTATLEITSVRNRRGTDIIGLEVSLDTPDGEHLATATSTLWHTGEDAA</sequence>
<protein>
    <recommendedName>
        <fullName evidence="1">FAS1-like dehydratase domain-containing protein</fullName>
    </recommendedName>
</protein>
<gene>
    <name evidence="3" type="ORF">A8L58_07595</name>
    <name evidence="2" type="ORF">AXH35_06130</name>
</gene>
<dbReference type="CDD" id="cd03441">
    <property type="entry name" value="R_hydratase_like"/>
    <property type="match status" value="1"/>
</dbReference>
<dbReference type="SUPFAM" id="SSF54637">
    <property type="entry name" value="Thioesterase/thiol ester dehydrase-isomerase"/>
    <property type="match status" value="1"/>
</dbReference>
<proteinExistence type="predicted"/>
<evidence type="ECO:0000313" key="5">
    <source>
        <dbReference type="Proteomes" id="UP000178666"/>
    </source>
</evidence>
<evidence type="ECO:0000259" key="1">
    <source>
        <dbReference type="Pfam" id="PF13452"/>
    </source>
</evidence>
<reference evidence="3 5" key="1">
    <citation type="journal article" date="2016" name="Plant Dis.">
        <title>Improved production of propionic acid using genome shuffling.</title>
        <authorList>
            <person name="Luna-Flores C.H."/>
            <person name="Palfreyman R.W."/>
            <person name="Kromer J.O."/>
            <person name="Nielsen L.K."/>
            <person name="Marcellin E."/>
        </authorList>
    </citation>
    <scope>NUCLEOTIDE SEQUENCE [LARGE SCALE GENOMIC DNA]</scope>
    <source>
        <strain evidence="3 5">F3E8</strain>
    </source>
</reference>
<dbReference type="OrthoDB" id="5415111at2"/>
<dbReference type="EMBL" id="CP014352">
    <property type="protein sequence ID" value="AMS05110.1"/>
    <property type="molecule type" value="Genomic_DNA"/>
</dbReference>
<keyword evidence="5" id="KW-1185">Reference proteome</keyword>
<dbReference type="InterPro" id="IPR029069">
    <property type="entry name" value="HotDog_dom_sf"/>
</dbReference>
<name>A0A142KG72_9ACTN</name>
<evidence type="ECO:0000313" key="4">
    <source>
        <dbReference type="Proteomes" id="UP000075221"/>
    </source>
</evidence>
<dbReference type="KEGG" id="aaci:ASQ49_09020"/>
<reference evidence="2 4" key="2">
    <citation type="submission" date="2016-02" db="EMBL/GenBank/DDBJ databases">
        <title>Complete Genome Sequence of Propionibacterium acidipropionici ATCC 55737.</title>
        <authorList>
            <person name="Luna Flores C.H."/>
            <person name="Nielsen L.K."/>
            <person name="Marcellin E."/>
        </authorList>
    </citation>
    <scope>NUCLEOTIDE SEQUENCE [LARGE SCALE GENOMIC DNA]</scope>
    <source>
        <strain evidence="2 4">ATCC 55737</strain>
    </source>
</reference>
<dbReference type="Gene3D" id="3.10.129.10">
    <property type="entry name" value="Hotdog Thioesterase"/>
    <property type="match status" value="1"/>
</dbReference>
<dbReference type="Proteomes" id="UP000178666">
    <property type="component" value="Chromosome"/>
</dbReference>
<dbReference type="RefSeq" id="WP_015071275.1">
    <property type="nucleotide sequence ID" value="NZ_CP013126.1"/>
</dbReference>
<dbReference type="OMA" id="MITTRAE"/>
<dbReference type="Proteomes" id="UP000075221">
    <property type="component" value="Chromosome"/>
</dbReference>
<organism evidence="2 4">
    <name type="scientific">Acidipropionibacterium acidipropionici</name>
    <dbReference type="NCBI Taxonomy" id="1748"/>
    <lineage>
        <taxon>Bacteria</taxon>
        <taxon>Bacillati</taxon>
        <taxon>Actinomycetota</taxon>
        <taxon>Actinomycetes</taxon>
        <taxon>Propionibacteriales</taxon>
        <taxon>Propionibacteriaceae</taxon>
        <taxon>Acidipropionibacterium</taxon>
    </lineage>
</organism>
<dbReference type="EMBL" id="CP015970">
    <property type="protein sequence ID" value="AOZ46590.1"/>
    <property type="molecule type" value="Genomic_DNA"/>
</dbReference>
<dbReference type="AlphaFoldDB" id="A0A142KG72"/>
<accession>A0A142KG72</accession>
<dbReference type="InterPro" id="IPR039569">
    <property type="entry name" value="FAS1-like_DH_region"/>
</dbReference>
<dbReference type="PIRSF" id="PIRSF018072">
    <property type="entry name" value="UCP018072"/>
    <property type="match status" value="1"/>
</dbReference>
<feature type="domain" description="FAS1-like dehydratase" evidence="1">
    <location>
        <begin position="15"/>
        <end position="136"/>
    </location>
</feature>